<feature type="compositionally biased region" description="Low complexity" evidence="1">
    <location>
        <begin position="65"/>
        <end position="78"/>
    </location>
</feature>
<feature type="region of interest" description="Disordered" evidence="1">
    <location>
        <begin position="158"/>
        <end position="200"/>
    </location>
</feature>
<name>A0A2S5BF98_9BASI</name>
<organism evidence="2 3">
    <name type="scientific">Rhodotorula taiwanensis</name>
    <dbReference type="NCBI Taxonomy" id="741276"/>
    <lineage>
        <taxon>Eukaryota</taxon>
        <taxon>Fungi</taxon>
        <taxon>Dikarya</taxon>
        <taxon>Basidiomycota</taxon>
        <taxon>Pucciniomycotina</taxon>
        <taxon>Microbotryomycetes</taxon>
        <taxon>Sporidiobolales</taxon>
        <taxon>Sporidiobolaceae</taxon>
        <taxon>Rhodotorula</taxon>
    </lineage>
</organism>
<feature type="region of interest" description="Disordered" evidence="1">
    <location>
        <begin position="542"/>
        <end position="632"/>
    </location>
</feature>
<feature type="compositionally biased region" description="Low complexity" evidence="1">
    <location>
        <begin position="558"/>
        <end position="575"/>
    </location>
</feature>
<dbReference type="Proteomes" id="UP000237144">
    <property type="component" value="Unassembled WGS sequence"/>
</dbReference>
<feature type="region of interest" description="Disordered" evidence="1">
    <location>
        <begin position="40"/>
        <end position="89"/>
    </location>
</feature>
<feature type="compositionally biased region" description="Low complexity" evidence="1">
    <location>
        <begin position="839"/>
        <end position="852"/>
    </location>
</feature>
<keyword evidence="3" id="KW-1185">Reference proteome</keyword>
<evidence type="ECO:0008006" key="4">
    <source>
        <dbReference type="Google" id="ProtNLM"/>
    </source>
</evidence>
<feature type="compositionally biased region" description="Basic and acidic residues" evidence="1">
    <location>
        <begin position="544"/>
        <end position="556"/>
    </location>
</feature>
<gene>
    <name evidence="2" type="ORF">BMF94_1512</name>
</gene>
<evidence type="ECO:0000256" key="1">
    <source>
        <dbReference type="SAM" id="MobiDB-lite"/>
    </source>
</evidence>
<feature type="compositionally biased region" description="Basic residues" evidence="1">
    <location>
        <begin position="882"/>
        <end position="894"/>
    </location>
</feature>
<evidence type="ECO:0000313" key="3">
    <source>
        <dbReference type="Proteomes" id="UP000237144"/>
    </source>
</evidence>
<sequence>MSRGPRNSGSSYLTHDAPQFPDLCTYSSLHQCHKSMRAAPGRAAPATNRSPNLIAGAVPSDLKRSSSSIDSQLSTPSTEQSSWLTGDTDGGLQASTNSLGVHTLLYEAQLDLIAHKTQDAIVRLERAVALGSSAACATVANLLARGWRADFIVPATSPPAEALPRASRSGKSGANGRSRPNPPARLPSNTTGQSESPSRHPDALRAVAFFVKGLELELGKPSHAALKPSGVVCLCEENGLDDEESDDEEVEGRAFDLGRTFDLLTGVRSLPPAPASLSALRSVRTELFAVPQVTDAHRYNVLHAPELTDATAPSTSKSESFNDSLWYRSSTLCTQILCHPDVSSAVFPSDEASDLVGTWLRDPTKSPPSPDPQRLAEAVCGLSRQRAAVAISSLYVLALQAWSAPGTACSSTSPPWSPPWSPPSETALAAQRYWSAIESIAAHFARDGGLGIKPADELVERARHRLQSLNHRDLGADEPWRQAKKRRSKACALSDKTESPTGSPPGLMLSDQGLALPPAAWSASTASKTSSRDEKRSAAFNCHGADDSTRSSDRRHAAATPAAASTSQTASQAAAVYSSPPQSPVERSKDGGLHASQSELATSPRALQPPSPSACTRPPDAADAGLGSLPRATSMRSIRSTFSTASALSAFRHNPLKRYASGHLRRVSSSVSVCTAPPDFSDPAARYVRGKGKGRLVEPGEALDRAATSTSLPAETRRLNEPAPKSWLSRFWSSSNTAAHERTASERLRKALRRHEEAYATAIDYWGETEFLEEEEEGGEADDPSAAPVPPSEPPAQTTQADNLRASLAASGISNGTPHRAARHRNRSGHRSFALTDPTAFTSTASSSRGSSLQREARLSDSDGANRSSDFSKPSQPDSPRKAARPPRSPRKKSDRLMPHAVPMDPLLLELEQRSRVGVKTVCAACGKKGLNFPACRTCQQTYCSRLCRTNPRHASADAVVRSRQAKLAKEAGEEPREGVVSCA</sequence>
<feature type="compositionally biased region" description="Polar residues" evidence="1">
    <location>
        <begin position="187"/>
        <end position="196"/>
    </location>
</feature>
<comment type="caution">
    <text evidence="2">The sequence shown here is derived from an EMBL/GenBank/DDBJ whole genome shotgun (WGS) entry which is preliminary data.</text>
</comment>
<dbReference type="AlphaFoldDB" id="A0A2S5BF98"/>
<feature type="region of interest" description="Disordered" evidence="1">
    <location>
        <begin position="473"/>
        <end position="513"/>
    </location>
</feature>
<feature type="compositionally biased region" description="Acidic residues" evidence="1">
    <location>
        <begin position="772"/>
        <end position="783"/>
    </location>
</feature>
<proteinExistence type="predicted"/>
<evidence type="ECO:0000313" key="2">
    <source>
        <dbReference type="EMBL" id="POY75440.1"/>
    </source>
</evidence>
<protein>
    <recommendedName>
        <fullName evidence="4">HIT-type domain-containing protein</fullName>
    </recommendedName>
</protein>
<feature type="region of interest" description="Disordered" evidence="1">
    <location>
        <begin position="772"/>
        <end position="900"/>
    </location>
</feature>
<accession>A0A2S5BF98</accession>
<feature type="compositionally biased region" description="Polar residues" evidence="1">
    <location>
        <begin position="863"/>
        <end position="876"/>
    </location>
</feature>
<feature type="compositionally biased region" description="Basic residues" evidence="1">
    <location>
        <begin position="820"/>
        <end position="830"/>
    </location>
</feature>
<reference evidence="2 3" key="1">
    <citation type="journal article" date="2018" name="Front. Microbiol.">
        <title>Prospects for Fungal Bioremediation of Acidic Radioactive Waste Sites: Characterization and Genome Sequence of Rhodotorula taiwanensis MD1149.</title>
        <authorList>
            <person name="Tkavc R."/>
            <person name="Matrosova V.Y."/>
            <person name="Grichenko O.E."/>
            <person name="Gostincar C."/>
            <person name="Volpe R.P."/>
            <person name="Klimenkova P."/>
            <person name="Gaidamakova E.K."/>
            <person name="Zhou C.E."/>
            <person name="Stewart B.J."/>
            <person name="Lyman M.G."/>
            <person name="Malfatti S.A."/>
            <person name="Rubinfeld B."/>
            <person name="Courtot M."/>
            <person name="Singh J."/>
            <person name="Dalgard C.L."/>
            <person name="Hamilton T."/>
            <person name="Frey K.G."/>
            <person name="Gunde-Cimerman N."/>
            <person name="Dugan L."/>
            <person name="Daly M.J."/>
        </authorList>
    </citation>
    <scope>NUCLEOTIDE SEQUENCE [LARGE SCALE GENOMIC DNA]</scope>
    <source>
        <strain evidence="2 3">MD1149</strain>
    </source>
</reference>
<dbReference type="EMBL" id="PJQD01000015">
    <property type="protein sequence ID" value="POY75440.1"/>
    <property type="molecule type" value="Genomic_DNA"/>
</dbReference>
<dbReference type="OrthoDB" id="2526979at2759"/>